<proteinExistence type="predicted"/>
<protein>
    <submittedName>
        <fullName evidence="1">Uncharacterized protein</fullName>
    </submittedName>
</protein>
<evidence type="ECO:0000313" key="1">
    <source>
        <dbReference type="EMBL" id="GAA0187117.1"/>
    </source>
</evidence>
<gene>
    <name evidence="1" type="ORF">LIER_34405</name>
</gene>
<dbReference type="AlphaFoldDB" id="A0AAV3S0V0"/>
<sequence>MHHFPQNYSTGVGVGIRVGMRAGGANWGWEWGWGMYYGGGNDGGLLTSAVVRELTAGDSGVGDVLDAEVWKSGGDGGGDA</sequence>
<reference evidence="1 2" key="1">
    <citation type="submission" date="2024-01" db="EMBL/GenBank/DDBJ databases">
        <title>The complete chloroplast genome sequence of Lithospermum erythrorhizon: insights into the phylogenetic relationship among Boraginaceae species and the maternal lineages of purple gromwells.</title>
        <authorList>
            <person name="Okada T."/>
            <person name="Watanabe K."/>
        </authorList>
    </citation>
    <scope>NUCLEOTIDE SEQUENCE [LARGE SCALE GENOMIC DNA]</scope>
</reference>
<dbReference type="EMBL" id="BAABME010014371">
    <property type="protein sequence ID" value="GAA0187117.1"/>
    <property type="molecule type" value="Genomic_DNA"/>
</dbReference>
<name>A0AAV3S0V0_LITER</name>
<organism evidence="1 2">
    <name type="scientific">Lithospermum erythrorhizon</name>
    <name type="common">Purple gromwell</name>
    <name type="synonym">Lithospermum officinale var. erythrorhizon</name>
    <dbReference type="NCBI Taxonomy" id="34254"/>
    <lineage>
        <taxon>Eukaryota</taxon>
        <taxon>Viridiplantae</taxon>
        <taxon>Streptophyta</taxon>
        <taxon>Embryophyta</taxon>
        <taxon>Tracheophyta</taxon>
        <taxon>Spermatophyta</taxon>
        <taxon>Magnoliopsida</taxon>
        <taxon>eudicotyledons</taxon>
        <taxon>Gunneridae</taxon>
        <taxon>Pentapetalae</taxon>
        <taxon>asterids</taxon>
        <taxon>lamiids</taxon>
        <taxon>Boraginales</taxon>
        <taxon>Boraginaceae</taxon>
        <taxon>Boraginoideae</taxon>
        <taxon>Lithospermeae</taxon>
        <taxon>Lithospermum</taxon>
    </lineage>
</organism>
<keyword evidence="2" id="KW-1185">Reference proteome</keyword>
<accession>A0AAV3S0V0</accession>
<dbReference type="Proteomes" id="UP001454036">
    <property type="component" value="Unassembled WGS sequence"/>
</dbReference>
<comment type="caution">
    <text evidence="1">The sequence shown here is derived from an EMBL/GenBank/DDBJ whole genome shotgun (WGS) entry which is preliminary data.</text>
</comment>
<evidence type="ECO:0000313" key="2">
    <source>
        <dbReference type="Proteomes" id="UP001454036"/>
    </source>
</evidence>